<reference evidence="1 2" key="1">
    <citation type="submission" date="2020-04" db="EMBL/GenBank/DDBJ databases">
        <authorList>
            <person name="Laetsch R D."/>
            <person name="Stevens L."/>
            <person name="Kumar S."/>
            <person name="Blaxter L. M."/>
        </authorList>
    </citation>
    <scope>NUCLEOTIDE SEQUENCE [LARGE SCALE GENOMIC DNA]</scope>
</reference>
<proteinExistence type="predicted"/>
<dbReference type="InterPro" id="IPR011333">
    <property type="entry name" value="SKP1/BTB/POZ_sf"/>
</dbReference>
<comment type="caution">
    <text evidence="1">The sequence shown here is derived from an EMBL/GenBank/DDBJ whole genome shotgun (WGS) entry which is preliminary data.</text>
</comment>
<dbReference type="Pfam" id="PF06887">
    <property type="entry name" value="DUF1265"/>
    <property type="match status" value="1"/>
</dbReference>
<dbReference type="Proteomes" id="UP000494206">
    <property type="component" value="Unassembled WGS sequence"/>
</dbReference>
<evidence type="ECO:0000313" key="1">
    <source>
        <dbReference type="EMBL" id="CAB3407914.1"/>
    </source>
</evidence>
<dbReference type="OrthoDB" id="5833930at2759"/>
<protein>
    <recommendedName>
        <fullName evidence="3">BTB domain-containing protein</fullName>
    </recommendedName>
</protein>
<organism evidence="1 2">
    <name type="scientific">Caenorhabditis bovis</name>
    <dbReference type="NCBI Taxonomy" id="2654633"/>
    <lineage>
        <taxon>Eukaryota</taxon>
        <taxon>Metazoa</taxon>
        <taxon>Ecdysozoa</taxon>
        <taxon>Nematoda</taxon>
        <taxon>Chromadorea</taxon>
        <taxon>Rhabditida</taxon>
        <taxon>Rhabditina</taxon>
        <taxon>Rhabditomorpha</taxon>
        <taxon>Rhabditoidea</taxon>
        <taxon>Rhabditidae</taxon>
        <taxon>Peloderinae</taxon>
        <taxon>Caenorhabditis</taxon>
    </lineage>
</organism>
<name>A0A8S1F9Z2_9PELO</name>
<sequence>MGLPRGTRRMIYATEPYSELGLFLTKIHEERKTAEIVTTINFKEVDLASRPTAIIEAPPVPFELDYTFNSLTDPSRKNFKVISRQGGYVGVCKEALFLASHYFRNRLTAFMTEYTEEIGTVQAIETALTHLITGCYKPPSKMTPSLASDIIQLAQTYRSNDLNALKNSIERHCHEELSNNTEDLNFVVRLLITANDGGLAGLQNACVGCIITFHFQQFLTDYLLGNHSLRERLTIRQGIARPALGVIVKKAFVQQLQVRRFIRQIPTNLDE</sequence>
<gene>
    <name evidence="1" type="ORF">CBOVIS_LOCUS9764</name>
</gene>
<accession>A0A8S1F9Z2</accession>
<keyword evidence="2" id="KW-1185">Reference proteome</keyword>
<dbReference type="InterPro" id="IPR009676">
    <property type="entry name" value="DUF1265"/>
</dbReference>
<dbReference type="Gene3D" id="3.30.710.10">
    <property type="entry name" value="Potassium Channel Kv1.1, Chain A"/>
    <property type="match status" value="1"/>
</dbReference>
<evidence type="ECO:0000313" key="2">
    <source>
        <dbReference type="Proteomes" id="UP000494206"/>
    </source>
</evidence>
<evidence type="ECO:0008006" key="3">
    <source>
        <dbReference type="Google" id="ProtNLM"/>
    </source>
</evidence>
<dbReference type="AlphaFoldDB" id="A0A8S1F9Z2"/>
<dbReference type="EMBL" id="CADEPM010000006">
    <property type="protein sequence ID" value="CAB3407914.1"/>
    <property type="molecule type" value="Genomic_DNA"/>
</dbReference>